<organism evidence="1 2">
    <name type="scientific">Aspergillus glaucus CBS 516.65</name>
    <dbReference type="NCBI Taxonomy" id="1160497"/>
    <lineage>
        <taxon>Eukaryota</taxon>
        <taxon>Fungi</taxon>
        <taxon>Dikarya</taxon>
        <taxon>Ascomycota</taxon>
        <taxon>Pezizomycotina</taxon>
        <taxon>Eurotiomycetes</taxon>
        <taxon>Eurotiomycetidae</taxon>
        <taxon>Eurotiales</taxon>
        <taxon>Aspergillaceae</taxon>
        <taxon>Aspergillus</taxon>
        <taxon>Aspergillus subgen. Aspergillus</taxon>
    </lineage>
</organism>
<feature type="non-terminal residue" evidence="1">
    <location>
        <position position="1"/>
    </location>
</feature>
<proteinExistence type="predicted"/>
<accession>A0A1L9VB65</accession>
<evidence type="ECO:0000313" key="1">
    <source>
        <dbReference type="EMBL" id="OJJ81150.1"/>
    </source>
</evidence>
<name>A0A1L9VB65_ASPGL</name>
<reference evidence="2" key="1">
    <citation type="journal article" date="2017" name="Genome Biol.">
        <title>Comparative genomics reveals high biological diversity and specific adaptations in the industrially and medically important fungal genus Aspergillus.</title>
        <authorList>
            <person name="de Vries R.P."/>
            <person name="Riley R."/>
            <person name="Wiebenga A."/>
            <person name="Aguilar-Osorio G."/>
            <person name="Amillis S."/>
            <person name="Uchima C.A."/>
            <person name="Anderluh G."/>
            <person name="Asadollahi M."/>
            <person name="Askin M."/>
            <person name="Barry K."/>
            <person name="Battaglia E."/>
            <person name="Bayram O."/>
            <person name="Benocci T."/>
            <person name="Braus-Stromeyer S.A."/>
            <person name="Caldana C."/>
            <person name="Canovas D."/>
            <person name="Cerqueira G.C."/>
            <person name="Chen F."/>
            <person name="Chen W."/>
            <person name="Choi C."/>
            <person name="Clum A."/>
            <person name="Dos Santos R.A."/>
            <person name="Damasio A.R."/>
            <person name="Diallinas G."/>
            <person name="Emri T."/>
            <person name="Fekete E."/>
            <person name="Flipphi M."/>
            <person name="Freyberg S."/>
            <person name="Gallo A."/>
            <person name="Gournas C."/>
            <person name="Habgood R."/>
            <person name="Hainaut M."/>
            <person name="Harispe M.L."/>
            <person name="Henrissat B."/>
            <person name="Hilden K.S."/>
            <person name="Hope R."/>
            <person name="Hossain A."/>
            <person name="Karabika E."/>
            <person name="Karaffa L."/>
            <person name="Karanyi Z."/>
            <person name="Krasevec N."/>
            <person name="Kuo A."/>
            <person name="Kusch H."/>
            <person name="LaButti K."/>
            <person name="Lagendijk E.L."/>
            <person name="Lapidus A."/>
            <person name="Levasseur A."/>
            <person name="Lindquist E."/>
            <person name="Lipzen A."/>
            <person name="Logrieco A.F."/>
            <person name="MacCabe A."/>
            <person name="Maekelae M.R."/>
            <person name="Malavazi I."/>
            <person name="Melin P."/>
            <person name="Meyer V."/>
            <person name="Mielnichuk N."/>
            <person name="Miskei M."/>
            <person name="Molnar A.P."/>
            <person name="Mule G."/>
            <person name="Ngan C.Y."/>
            <person name="Orejas M."/>
            <person name="Orosz E."/>
            <person name="Ouedraogo J.P."/>
            <person name="Overkamp K.M."/>
            <person name="Park H.-S."/>
            <person name="Perrone G."/>
            <person name="Piumi F."/>
            <person name="Punt P.J."/>
            <person name="Ram A.F."/>
            <person name="Ramon A."/>
            <person name="Rauscher S."/>
            <person name="Record E."/>
            <person name="Riano-Pachon D.M."/>
            <person name="Robert V."/>
            <person name="Roehrig J."/>
            <person name="Ruller R."/>
            <person name="Salamov A."/>
            <person name="Salih N.S."/>
            <person name="Samson R.A."/>
            <person name="Sandor E."/>
            <person name="Sanguinetti M."/>
            <person name="Schuetze T."/>
            <person name="Sepcic K."/>
            <person name="Shelest E."/>
            <person name="Sherlock G."/>
            <person name="Sophianopoulou V."/>
            <person name="Squina F.M."/>
            <person name="Sun H."/>
            <person name="Susca A."/>
            <person name="Todd R.B."/>
            <person name="Tsang A."/>
            <person name="Unkles S.E."/>
            <person name="van de Wiele N."/>
            <person name="van Rossen-Uffink D."/>
            <person name="Oliveira J.V."/>
            <person name="Vesth T.C."/>
            <person name="Visser J."/>
            <person name="Yu J.-H."/>
            <person name="Zhou M."/>
            <person name="Andersen M.R."/>
            <person name="Archer D.B."/>
            <person name="Baker S.E."/>
            <person name="Benoit I."/>
            <person name="Brakhage A.A."/>
            <person name="Braus G.H."/>
            <person name="Fischer R."/>
            <person name="Frisvad J.C."/>
            <person name="Goldman G.H."/>
            <person name="Houbraken J."/>
            <person name="Oakley B."/>
            <person name="Pocsi I."/>
            <person name="Scazzocchio C."/>
            <person name="Seiboth B."/>
            <person name="vanKuyk P.A."/>
            <person name="Wortman J."/>
            <person name="Dyer P.S."/>
            <person name="Grigoriev I.V."/>
        </authorList>
    </citation>
    <scope>NUCLEOTIDE SEQUENCE [LARGE SCALE GENOMIC DNA]</scope>
    <source>
        <strain evidence="2">CBS 516.65</strain>
    </source>
</reference>
<dbReference type="Proteomes" id="UP000184300">
    <property type="component" value="Unassembled WGS sequence"/>
</dbReference>
<keyword evidence="2" id="KW-1185">Reference proteome</keyword>
<dbReference type="GeneID" id="34463621"/>
<protein>
    <submittedName>
        <fullName evidence="1">Uncharacterized protein</fullName>
    </submittedName>
</protein>
<dbReference type="VEuPathDB" id="FungiDB:ASPGLDRAFT_50682"/>
<sequence length="90" mass="10304">MYIIGIQPSHSFNLLHATPLHKSFPANTITEGFLLISTNSSQPSSFSYAESRGMLLTGHWQAPAGHWHEAPQLQVWSEPGMLRQYRHRYR</sequence>
<gene>
    <name evidence="1" type="ORF">ASPGLDRAFT_50682</name>
</gene>
<dbReference type="AlphaFoldDB" id="A0A1L9VB65"/>
<evidence type="ECO:0000313" key="2">
    <source>
        <dbReference type="Proteomes" id="UP000184300"/>
    </source>
</evidence>
<dbReference type="RefSeq" id="XP_022397848.1">
    <property type="nucleotide sequence ID" value="XM_022547360.1"/>
</dbReference>
<dbReference type="EMBL" id="KV878907">
    <property type="protein sequence ID" value="OJJ81150.1"/>
    <property type="molecule type" value="Genomic_DNA"/>
</dbReference>